<sequence length="337" mass="34910">MSARDADEPRSDLFAAPLAGVELGGTKCVCTLARGPDTILDQRTVATTTPSETLPAIVAILRDWERTHGFDALGIASFGPLELDPDAPDYGRVLATTKPHWSGTDVRGILSSPFSAPVGFDTDVNGAALAEMRWGCARGVRDFAYVTVGTGVGVGLIVHGRPTRGVGHSEIGHVRVPRLPGDDAPSVCPFHEDCVEGLASGSALMARLAGRRVADLGPDDPVWKPIVHTLALMCHTLVCATGPLCVAIGGGVISGQPQLLPRIEAALRDSLRGYMRLGHREPYVIAPSLGAMAGPLGSIALAADALADPGVDRPNGLREVPTAGPRRLDASVGGGAP</sequence>
<name>A0A6J4STK0_9SPHN</name>
<evidence type="ECO:0000313" key="8">
    <source>
        <dbReference type="EMBL" id="CAA9504975.1"/>
    </source>
</evidence>
<dbReference type="PANTHER" id="PTHR42742">
    <property type="entry name" value="TRANSCRIPTIONAL REPRESSOR MPRA"/>
    <property type="match status" value="1"/>
</dbReference>
<evidence type="ECO:0000256" key="5">
    <source>
        <dbReference type="ARBA" id="ARBA00038887"/>
    </source>
</evidence>
<accession>A0A6J4STK0</accession>
<dbReference type="CDD" id="cd24067">
    <property type="entry name" value="ASKHA_NBD_ROK_BsFRK-like"/>
    <property type="match status" value="1"/>
</dbReference>
<feature type="region of interest" description="Disordered" evidence="7">
    <location>
        <begin position="312"/>
        <end position="337"/>
    </location>
</feature>
<dbReference type="InterPro" id="IPR000600">
    <property type="entry name" value="ROK"/>
</dbReference>
<evidence type="ECO:0000256" key="1">
    <source>
        <dbReference type="ARBA" id="ARBA00001946"/>
    </source>
</evidence>
<dbReference type="SUPFAM" id="SSF53067">
    <property type="entry name" value="Actin-like ATPase domain"/>
    <property type="match status" value="1"/>
</dbReference>
<dbReference type="EC" id="2.7.1.4" evidence="5"/>
<evidence type="ECO:0000256" key="2">
    <source>
        <dbReference type="ARBA" id="ARBA00022723"/>
    </source>
</evidence>
<proteinExistence type="predicted"/>
<reference evidence="8" key="1">
    <citation type="submission" date="2020-02" db="EMBL/GenBank/DDBJ databases">
        <authorList>
            <person name="Meier V. D."/>
        </authorList>
    </citation>
    <scope>NUCLEOTIDE SEQUENCE</scope>
    <source>
        <strain evidence="8">AVDCRST_MAG91</strain>
    </source>
</reference>
<keyword evidence="3" id="KW-0862">Zinc</keyword>
<dbReference type="Gene3D" id="3.30.420.40">
    <property type="match status" value="2"/>
</dbReference>
<dbReference type="InterPro" id="IPR043129">
    <property type="entry name" value="ATPase_NBD"/>
</dbReference>
<dbReference type="GO" id="GO:0046872">
    <property type="term" value="F:metal ion binding"/>
    <property type="evidence" value="ECO:0007669"/>
    <property type="project" value="UniProtKB-KW"/>
</dbReference>
<evidence type="ECO:0000256" key="6">
    <source>
        <dbReference type="ARBA" id="ARBA00048451"/>
    </source>
</evidence>
<evidence type="ECO:0000256" key="3">
    <source>
        <dbReference type="ARBA" id="ARBA00022833"/>
    </source>
</evidence>
<dbReference type="InterPro" id="IPR051804">
    <property type="entry name" value="Carb_Metab_Reg_Kinase/Isom"/>
</dbReference>
<comment type="catalytic activity">
    <reaction evidence="6">
        <text>D-fructose + ATP = D-fructose 6-phosphate + ADP + H(+)</text>
        <dbReference type="Rhea" id="RHEA:16125"/>
        <dbReference type="ChEBI" id="CHEBI:15378"/>
        <dbReference type="ChEBI" id="CHEBI:30616"/>
        <dbReference type="ChEBI" id="CHEBI:37721"/>
        <dbReference type="ChEBI" id="CHEBI:61527"/>
        <dbReference type="ChEBI" id="CHEBI:456216"/>
        <dbReference type="EC" id="2.7.1.4"/>
    </reaction>
</comment>
<protein>
    <recommendedName>
        <fullName evidence="5">fructokinase</fullName>
        <ecNumber evidence="5">2.7.1.4</ecNumber>
    </recommendedName>
</protein>
<keyword evidence="8" id="KW-0808">Transferase</keyword>
<dbReference type="AlphaFoldDB" id="A0A6J4STK0"/>
<organism evidence="8">
    <name type="scientific">uncultured Sphingomonadaceae bacterium</name>
    <dbReference type="NCBI Taxonomy" id="169976"/>
    <lineage>
        <taxon>Bacteria</taxon>
        <taxon>Pseudomonadati</taxon>
        <taxon>Pseudomonadota</taxon>
        <taxon>Alphaproteobacteria</taxon>
        <taxon>Sphingomonadales</taxon>
        <taxon>Sphingomonadaceae</taxon>
        <taxon>environmental samples</taxon>
    </lineage>
</organism>
<dbReference type="Pfam" id="PF00480">
    <property type="entry name" value="ROK"/>
    <property type="match status" value="1"/>
</dbReference>
<dbReference type="GO" id="GO:0008865">
    <property type="term" value="F:fructokinase activity"/>
    <property type="evidence" value="ECO:0007669"/>
    <property type="project" value="UniProtKB-EC"/>
</dbReference>
<dbReference type="EMBL" id="CADCVX010000259">
    <property type="protein sequence ID" value="CAA9504975.1"/>
    <property type="molecule type" value="Genomic_DNA"/>
</dbReference>
<evidence type="ECO:0000256" key="4">
    <source>
        <dbReference type="ARBA" id="ARBA00022842"/>
    </source>
</evidence>
<gene>
    <name evidence="8" type="ORF">AVDCRST_MAG91-1265</name>
</gene>
<keyword evidence="8" id="KW-0418">Kinase</keyword>
<comment type="cofactor">
    <cofactor evidence="1">
        <name>Mg(2+)</name>
        <dbReference type="ChEBI" id="CHEBI:18420"/>
    </cofactor>
</comment>
<keyword evidence="2" id="KW-0479">Metal-binding</keyword>
<keyword evidence="4" id="KW-0460">Magnesium</keyword>
<evidence type="ECO:0000256" key="7">
    <source>
        <dbReference type="SAM" id="MobiDB-lite"/>
    </source>
</evidence>
<dbReference type="PANTHER" id="PTHR42742:SF3">
    <property type="entry name" value="FRUCTOKINASE"/>
    <property type="match status" value="1"/>
</dbReference>